<dbReference type="GO" id="GO:0055085">
    <property type="term" value="P:transmembrane transport"/>
    <property type="evidence" value="ECO:0007669"/>
    <property type="project" value="InterPro"/>
</dbReference>
<evidence type="ECO:0000259" key="7">
    <source>
        <dbReference type="PROSITE" id="PS52015"/>
    </source>
</evidence>
<dbReference type="GO" id="GO:0016020">
    <property type="term" value="C:membrane"/>
    <property type="evidence" value="ECO:0007669"/>
    <property type="project" value="UniProtKB-SubCell"/>
</dbReference>
<evidence type="ECO:0000256" key="4">
    <source>
        <dbReference type="ARBA" id="ARBA00023136"/>
    </source>
</evidence>
<dbReference type="SUPFAM" id="SSF49879">
    <property type="entry name" value="SMAD/FHA domain"/>
    <property type="match status" value="1"/>
</dbReference>
<sequence>MAVPLTLKVFKNETLVSSKDFDRDIIKIGRLSSAHLCLEDEKVSRIHSVIEAAADGSLSIIDMGSVEGTYVNGKRVNKGRIAFGDEIRVGGTTIRLENPAAMAAVNLAAAVSGTEATVAVPVAPAPIAEAPLASSLAQAVVAPVAAAEPVPQAMDASFLATQKHETVQPVAAEAAAPVERVRTVRRGKSNGPLGVSLRFMWGDQRVGEFLVAPGKKTSFTVGSAAGVNFVMGDAKLENPSMELLRTDGQSFTLLFNGKMKGELVRKDETLDLKAVIESGKASNDGGAYGLTLESDDFCWVDLGGVTVEVCFQAVPKKVHVPFADSVDYRTLNIFLLTFFAGTMFVISAANRSGDGEAFADELAGNNARLAKLIIKPPETQKNKFLEKLNEQKAEKEKKKSGELAAKQKKEEGQMGKKDEVKTNNRAPVKDKRDEARALTQKIFGGKGGAAAIFGSAGLGGDLKNAMGNMFGAKTGASGGFGGLGIRGSGGGGGGTGDTVGIGGIGTKGRGGGTASYGSGVGTLGGKQSVDVGITSSEPMVMGSLDKELIRQVIQRNRSQIRFCYESQLTKYPKLGGKVAVKFVINAEGRVVSSDVAQSTAGNAELESCVAGRVRTWQFPKPKGGGVVIVTYPFIFKQSGE</sequence>
<dbReference type="NCBIfam" id="NF033760">
    <property type="entry name" value="gliding_GltG"/>
    <property type="match status" value="1"/>
</dbReference>
<dbReference type="Proteomes" id="UP000001351">
    <property type="component" value="Chromosome"/>
</dbReference>
<keyword evidence="2" id="KW-0812">Transmembrane</keyword>
<dbReference type="eggNOG" id="COG1716">
    <property type="taxonomic scope" value="Bacteria"/>
</dbReference>
<evidence type="ECO:0000256" key="5">
    <source>
        <dbReference type="SAM" id="MobiDB-lite"/>
    </source>
</evidence>
<reference evidence="8 9" key="1">
    <citation type="journal article" date="2011" name="Mol. Biol. Evol.">
        <title>Comparative genomic analysis of fruiting body formation in Myxococcales.</title>
        <authorList>
            <person name="Huntley S."/>
            <person name="Hamann N."/>
            <person name="Wegener-Feldbrugge S."/>
            <person name="Treuner-Lange A."/>
            <person name="Kube M."/>
            <person name="Reinhardt R."/>
            <person name="Klages S."/>
            <person name="Muller R."/>
            <person name="Ronning C.M."/>
            <person name="Nierman W.C."/>
            <person name="Sogaard-Andersen L."/>
        </authorList>
    </citation>
    <scope>NUCLEOTIDE SEQUENCE [LARGE SCALE GENOMIC DNA]</scope>
    <source>
        <strain evidence="8 9">DW4/3-1</strain>
    </source>
</reference>
<accession>E3FU97</accession>
<evidence type="ECO:0000256" key="1">
    <source>
        <dbReference type="ARBA" id="ARBA00004167"/>
    </source>
</evidence>
<evidence type="ECO:0000256" key="3">
    <source>
        <dbReference type="ARBA" id="ARBA00022989"/>
    </source>
</evidence>
<dbReference type="RefSeq" id="WP_013376901.1">
    <property type="nucleotide sequence ID" value="NC_014623.1"/>
</dbReference>
<evidence type="ECO:0000259" key="6">
    <source>
        <dbReference type="PROSITE" id="PS50006"/>
    </source>
</evidence>
<organism evidence="8 9">
    <name type="scientific">Stigmatella aurantiaca (strain DW4/3-1)</name>
    <dbReference type="NCBI Taxonomy" id="378806"/>
    <lineage>
        <taxon>Bacteria</taxon>
        <taxon>Pseudomonadati</taxon>
        <taxon>Myxococcota</taxon>
        <taxon>Myxococcia</taxon>
        <taxon>Myxococcales</taxon>
        <taxon>Cystobacterineae</taxon>
        <taxon>Archangiaceae</taxon>
        <taxon>Stigmatella</taxon>
    </lineage>
</organism>
<dbReference type="Pfam" id="PF00498">
    <property type="entry name" value="FHA"/>
    <property type="match status" value="1"/>
</dbReference>
<dbReference type="InterPro" id="IPR008984">
    <property type="entry name" value="SMAD_FHA_dom_sf"/>
</dbReference>
<dbReference type="InterPro" id="IPR006260">
    <property type="entry name" value="TonB/TolA_C"/>
</dbReference>
<dbReference type="InterPro" id="IPR000253">
    <property type="entry name" value="FHA_dom"/>
</dbReference>
<dbReference type="InterPro" id="IPR049806">
    <property type="entry name" value="MasK-like_C"/>
</dbReference>
<dbReference type="PANTHER" id="PTHR23308">
    <property type="entry name" value="NUCLEAR INHIBITOR OF PROTEIN PHOSPHATASE-1"/>
    <property type="match status" value="1"/>
</dbReference>
<dbReference type="PROSITE" id="PS52015">
    <property type="entry name" value="TONB_CTD"/>
    <property type="match status" value="1"/>
</dbReference>
<dbReference type="eggNOG" id="COG0810">
    <property type="taxonomic scope" value="Bacteria"/>
</dbReference>
<dbReference type="SMART" id="SM00240">
    <property type="entry name" value="FHA"/>
    <property type="match status" value="1"/>
</dbReference>
<evidence type="ECO:0000256" key="2">
    <source>
        <dbReference type="ARBA" id="ARBA00022692"/>
    </source>
</evidence>
<name>E3FU97_STIAD</name>
<keyword evidence="3" id="KW-1133">Transmembrane helix</keyword>
<dbReference type="Gene3D" id="3.30.1150.10">
    <property type="match status" value="1"/>
</dbReference>
<protein>
    <submittedName>
        <fullName evidence="8">FHA domain/TonB domain protein</fullName>
    </submittedName>
</protein>
<keyword evidence="4" id="KW-0472">Membrane</keyword>
<feature type="domain" description="TonB C-terminal" evidence="7">
    <location>
        <begin position="550"/>
        <end position="640"/>
    </location>
</feature>
<dbReference type="KEGG" id="sur:STAUR_5653"/>
<feature type="domain" description="FHA" evidence="6">
    <location>
        <begin position="26"/>
        <end position="76"/>
    </location>
</feature>
<dbReference type="CDD" id="cd00060">
    <property type="entry name" value="FHA"/>
    <property type="match status" value="1"/>
</dbReference>
<dbReference type="HOGENOM" id="CLU_026767_0_0_7"/>
<dbReference type="OrthoDB" id="5377858at2"/>
<dbReference type="InterPro" id="IPR037682">
    <property type="entry name" value="TonB_C"/>
</dbReference>
<proteinExistence type="predicted"/>
<feature type="region of interest" description="Disordered" evidence="5">
    <location>
        <begin position="391"/>
        <end position="433"/>
    </location>
</feature>
<dbReference type="PROSITE" id="PS50006">
    <property type="entry name" value="FHA_DOMAIN"/>
    <property type="match status" value="1"/>
</dbReference>
<dbReference type="AlphaFoldDB" id="E3FU97"/>
<dbReference type="SUPFAM" id="SSF74653">
    <property type="entry name" value="TolA/TonB C-terminal domain"/>
    <property type="match status" value="1"/>
</dbReference>
<evidence type="ECO:0000313" key="9">
    <source>
        <dbReference type="Proteomes" id="UP000001351"/>
    </source>
</evidence>
<dbReference type="InterPro" id="IPR050923">
    <property type="entry name" value="Cell_Proc_Reg/RNA_Proc"/>
</dbReference>
<comment type="subcellular location">
    <subcellularLocation>
        <location evidence="1">Membrane</location>
        <topology evidence="1">Single-pass membrane protein</topology>
    </subcellularLocation>
</comment>
<keyword evidence="9" id="KW-1185">Reference proteome</keyword>
<evidence type="ECO:0000313" key="8">
    <source>
        <dbReference type="EMBL" id="ADO73416.1"/>
    </source>
</evidence>
<dbReference type="Gene3D" id="2.60.200.20">
    <property type="match status" value="1"/>
</dbReference>
<dbReference type="NCBIfam" id="NF033768">
    <property type="entry name" value="myxo_SS_tail"/>
    <property type="match status" value="1"/>
</dbReference>
<dbReference type="EMBL" id="CP002271">
    <property type="protein sequence ID" value="ADO73416.1"/>
    <property type="molecule type" value="Genomic_DNA"/>
</dbReference>
<dbReference type="STRING" id="378806.STAUR_5653"/>
<gene>
    <name evidence="8" type="ordered locus">STAUR_5653</name>
</gene>
<dbReference type="NCBIfam" id="TIGR01352">
    <property type="entry name" value="tonB_Cterm"/>
    <property type="match status" value="1"/>
</dbReference>